<keyword evidence="6" id="KW-0418">Kinase</keyword>
<dbReference type="InterPro" id="IPR001220">
    <property type="entry name" value="Legume_lectin_dom"/>
</dbReference>
<dbReference type="InterPro" id="IPR019825">
    <property type="entry name" value="Lectin_legB_Mn/Ca_BS"/>
</dbReference>
<gene>
    <name evidence="6" type="primary">P0711H09.32</name>
</gene>
<dbReference type="AlphaFoldDB" id="A0A0P0XIV6"/>
<feature type="compositionally biased region" description="Basic and acidic residues" evidence="3">
    <location>
        <begin position="327"/>
        <end position="339"/>
    </location>
</feature>
<comment type="similarity">
    <text evidence="1">Belongs to the leguminous lectin family.</text>
</comment>
<feature type="domain" description="Legume lectin" evidence="5">
    <location>
        <begin position="41"/>
        <end position="297"/>
    </location>
</feature>
<dbReference type="InterPro" id="IPR013320">
    <property type="entry name" value="ConA-like_dom_sf"/>
</dbReference>
<evidence type="ECO:0000256" key="4">
    <source>
        <dbReference type="SAM" id="SignalP"/>
    </source>
</evidence>
<protein>
    <submittedName>
        <fullName evidence="6">Lectin-like protein kinase-like</fullName>
    </submittedName>
</protein>
<evidence type="ECO:0000256" key="2">
    <source>
        <dbReference type="ARBA" id="ARBA00022734"/>
    </source>
</evidence>
<dbReference type="GO" id="GO:0016301">
    <property type="term" value="F:kinase activity"/>
    <property type="evidence" value="ECO:0007669"/>
    <property type="project" value="UniProtKB-KW"/>
</dbReference>
<dbReference type="Gene3D" id="2.60.120.200">
    <property type="match status" value="1"/>
</dbReference>
<dbReference type="SMR" id="A0A0P0XIV6"/>
<reference evidence="7" key="1">
    <citation type="journal article" date="2005" name="Nature">
        <title>The map-based sequence of the rice genome.</title>
        <authorList>
            <consortium name="International rice genome sequencing project (IRGSP)"/>
            <person name="Matsumoto T."/>
            <person name="Wu J."/>
            <person name="Kanamori H."/>
            <person name="Katayose Y."/>
            <person name="Fujisawa M."/>
            <person name="Namiki N."/>
            <person name="Mizuno H."/>
            <person name="Yamamoto K."/>
            <person name="Antonio B.A."/>
            <person name="Baba T."/>
            <person name="Sakata K."/>
            <person name="Nagamura Y."/>
            <person name="Aoki H."/>
            <person name="Arikawa K."/>
            <person name="Arita K."/>
            <person name="Bito T."/>
            <person name="Chiden Y."/>
            <person name="Fujitsuka N."/>
            <person name="Fukunaka R."/>
            <person name="Hamada M."/>
            <person name="Harada C."/>
            <person name="Hayashi A."/>
            <person name="Hijishita S."/>
            <person name="Honda M."/>
            <person name="Hosokawa S."/>
            <person name="Ichikawa Y."/>
            <person name="Idonuma A."/>
            <person name="Iijima M."/>
            <person name="Ikeda M."/>
            <person name="Ikeno M."/>
            <person name="Ito K."/>
            <person name="Ito S."/>
            <person name="Ito T."/>
            <person name="Ito Y."/>
            <person name="Ito Y."/>
            <person name="Iwabuchi A."/>
            <person name="Kamiya K."/>
            <person name="Karasawa W."/>
            <person name="Kurita K."/>
            <person name="Katagiri S."/>
            <person name="Kikuta A."/>
            <person name="Kobayashi H."/>
            <person name="Kobayashi N."/>
            <person name="Machita K."/>
            <person name="Maehara T."/>
            <person name="Masukawa M."/>
            <person name="Mizubayashi T."/>
            <person name="Mukai Y."/>
            <person name="Nagasaki H."/>
            <person name="Nagata Y."/>
            <person name="Naito S."/>
            <person name="Nakashima M."/>
            <person name="Nakama Y."/>
            <person name="Nakamichi Y."/>
            <person name="Nakamura M."/>
            <person name="Meguro A."/>
            <person name="Negishi M."/>
            <person name="Ohta I."/>
            <person name="Ohta T."/>
            <person name="Okamoto M."/>
            <person name="Ono N."/>
            <person name="Saji S."/>
            <person name="Sakaguchi M."/>
            <person name="Sakai K."/>
            <person name="Shibata M."/>
            <person name="Shimokawa T."/>
            <person name="Song J."/>
            <person name="Takazaki Y."/>
            <person name="Terasawa K."/>
            <person name="Tsugane M."/>
            <person name="Tsuji K."/>
            <person name="Ueda S."/>
            <person name="Waki K."/>
            <person name="Yamagata H."/>
            <person name="Yamamoto M."/>
            <person name="Yamamoto S."/>
            <person name="Yamane H."/>
            <person name="Yoshiki S."/>
            <person name="Yoshihara R."/>
            <person name="Yukawa K."/>
            <person name="Zhong H."/>
            <person name="Yano M."/>
            <person name="Yuan Q."/>
            <person name="Ouyang S."/>
            <person name="Liu J."/>
            <person name="Jones K.M."/>
            <person name="Gansberger K."/>
            <person name="Moffat K."/>
            <person name="Hill J."/>
            <person name="Bera J."/>
            <person name="Fadrosh D."/>
            <person name="Jin S."/>
            <person name="Johri S."/>
            <person name="Kim M."/>
            <person name="Overton L."/>
            <person name="Reardon M."/>
            <person name="Tsitrin T."/>
            <person name="Vuong H."/>
            <person name="Weaver B."/>
            <person name="Ciecko A."/>
            <person name="Tallon L."/>
            <person name="Jackson J."/>
            <person name="Pai G."/>
            <person name="Aken S.V."/>
            <person name="Utterback T."/>
            <person name="Reidmuller S."/>
            <person name="Feldblyum T."/>
            <person name="Hsiao J."/>
            <person name="Zismann V."/>
            <person name="Iobst S."/>
            <person name="de Vazeille A.R."/>
            <person name="Buell C.R."/>
            <person name="Ying K."/>
            <person name="Li Y."/>
            <person name="Lu T."/>
            <person name="Huang Y."/>
            <person name="Zhao Q."/>
            <person name="Feng Q."/>
            <person name="Zhang L."/>
            <person name="Zhu J."/>
            <person name="Weng Q."/>
            <person name="Mu J."/>
            <person name="Lu Y."/>
            <person name="Fan D."/>
            <person name="Liu Y."/>
            <person name="Guan J."/>
            <person name="Zhang Y."/>
            <person name="Yu S."/>
            <person name="Liu X."/>
            <person name="Zhang Y."/>
            <person name="Hong G."/>
            <person name="Han B."/>
            <person name="Choisne N."/>
            <person name="Demange N."/>
            <person name="Orjeda G."/>
            <person name="Samain S."/>
            <person name="Cattolico L."/>
            <person name="Pelletier E."/>
            <person name="Couloux A."/>
            <person name="Segurens B."/>
            <person name="Wincker P."/>
            <person name="D'Hont A."/>
            <person name="Scarpelli C."/>
            <person name="Weissenbach J."/>
            <person name="Salanoubat M."/>
            <person name="Quetier F."/>
            <person name="Yu Y."/>
            <person name="Kim H.R."/>
            <person name="Rambo T."/>
            <person name="Currie J."/>
            <person name="Collura K."/>
            <person name="Luo M."/>
            <person name="Yang T."/>
            <person name="Ammiraju J.S.S."/>
            <person name="Engler F."/>
            <person name="Soderlund C."/>
            <person name="Wing R.A."/>
            <person name="Palmer L.E."/>
            <person name="de la Bastide M."/>
            <person name="Spiegel L."/>
            <person name="Nascimento L."/>
            <person name="Zutavern T."/>
            <person name="O'Shaughnessy A."/>
            <person name="Dike S."/>
            <person name="Dedhia N."/>
            <person name="Preston R."/>
            <person name="Balija V."/>
            <person name="McCombie W.R."/>
            <person name="Chow T."/>
            <person name="Chen H."/>
            <person name="Chung M."/>
            <person name="Chen C."/>
            <person name="Shaw J."/>
            <person name="Wu H."/>
            <person name="Hsiao K."/>
            <person name="Chao Y."/>
            <person name="Chu M."/>
            <person name="Cheng C."/>
            <person name="Hour A."/>
            <person name="Lee P."/>
            <person name="Lin S."/>
            <person name="Lin Y."/>
            <person name="Liou J."/>
            <person name="Liu S."/>
            <person name="Hsing Y."/>
            <person name="Raghuvanshi S."/>
            <person name="Mohanty A."/>
            <person name="Bharti A.K."/>
            <person name="Gaur A."/>
            <person name="Gupta V."/>
            <person name="Kumar D."/>
            <person name="Ravi V."/>
            <person name="Vij S."/>
            <person name="Kapur A."/>
            <person name="Khurana P."/>
            <person name="Khurana P."/>
            <person name="Khurana J.P."/>
            <person name="Tyagi A.K."/>
            <person name="Gaikwad K."/>
            <person name="Singh A."/>
            <person name="Dalal V."/>
            <person name="Srivastava S."/>
            <person name="Dixit A."/>
            <person name="Pal A.K."/>
            <person name="Ghazi I.A."/>
            <person name="Yadav M."/>
            <person name="Pandit A."/>
            <person name="Bhargava A."/>
            <person name="Sureshbabu K."/>
            <person name="Batra K."/>
            <person name="Sharma T.R."/>
            <person name="Mohapatra T."/>
            <person name="Singh N.K."/>
            <person name="Messing J."/>
            <person name="Nelson A.B."/>
            <person name="Fuks G."/>
            <person name="Kavchok S."/>
            <person name="Keizer G."/>
            <person name="Linton E."/>
            <person name="Llaca V."/>
            <person name="Song R."/>
            <person name="Tanyolac B."/>
            <person name="Young S."/>
            <person name="Ho-Il K."/>
            <person name="Hahn J.H."/>
            <person name="Sangsakoo G."/>
            <person name="Vanavichit A."/>
            <person name="de Mattos Luiz.A.T."/>
            <person name="Zimmer P.D."/>
            <person name="Malone G."/>
            <person name="Dellagostin O."/>
            <person name="de Oliveira A.C."/>
            <person name="Bevan M."/>
            <person name="Bancroft I."/>
            <person name="Minx P."/>
            <person name="Cordum H."/>
            <person name="Wilson R."/>
            <person name="Cheng Z."/>
            <person name="Jin W."/>
            <person name="Jiang J."/>
            <person name="Leong S.A."/>
            <person name="Iwama H."/>
            <person name="Gojobori T."/>
            <person name="Itoh T."/>
            <person name="Niimura Y."/>
            <person name="Fujii Y."/>
            <person name="Habara T."/>
            <person name="Sakai H."/>
            <person name="Sato Y."/>
            <person name="Wilson G."/>
            <person name="Kumar K."/>
            <person name="McCouch S."/>
            <person name="Juretic N."/>
            <person name="Hoen D."/>
            <person name="Wright S."/>
            <person name="Bruskiewich R."/>
            <person name="Bureau T."/>
            <person name="Miyao A."/>
            <person name="Hirochika H."/>
            <person name="Nishikawa T."/>
            <person name="Kadowaki K."/>
            <person name="Sugiura M."/>
            <person name="Burr B."/>
            <person name="Sasaki T."/>
        </authorList>
    </citation>
    <scope>NUCLEOTIDE SEQUENCE [LARGE SCALE GENOMIC DNA]</scope>
    <source>
        <strain evidence="7">cv. Nipponbare</strain>
    </source>
</reference>
<dbReference type="PANTHER" id="PTHR32401">
    <property type="entry name" value="CONCANAVALIN A-LIKE LECTIN FAMILY PROTEIN"/>
    <property type="match status" value="1"/>
</dbReference>
<dbReference type="EMBL" id="AP004765">
    <property type="protein sequence ID" value="BAD10077.1"/>
    <property type="molecule type" value="Genomic_DNA"/>
</dbReference>
<dbReference type="SUPFAM" id="SSF49899">
    <property type="entry name" value="Concanavalin A-like lectins/glucanases"/>
    <property type="match status" value="1"/>
</dbReference>
<dbReference type="InterPro" id="IPR050258">
    <property type="entry name" value="Leguminous_Lectin"/>
</dbReference>
<dbReference type="PANTHER" id="PTHR32401:SF48">
    <property type="entry name" value="LEGUME LECTIN DOMAIN-CONTAINING PROTEIN"/>
    <property type="match status" value="1"/>
</dbReference>
<feature type="region of interest" description="Disordered" evidence="3">
    <location>
        <begin position="311"/>
        <end position="480"/>
    </location>
</feature>
<organism evidence="6 7">
    <name type="scientific">Oryza sativa subsp. japonica</name>
    <name type="common">Rice</name>
    <dbReference type="NCBI Taxonomy" id="39947"/>
    <lineage>
        <taxon>Eukaryota</taxon>
        <taxon>Viridiplantae</taxon>
        <taxon>Streptophyta</taxon>
        <taxon>Embryophyta</taxon>
        <taxon>Tracheophyta</taxon>
        <taxon>Spermatophyta</taxon>
        <taxon>Magnoliopsida</taxon>
        <taxon>Liliopsida</taxon>
        <taxon>Poales</taxon>
        <taxon>Poaceae</taxon>
        <taxon>BOP clade</taxon>
        <taxon>Oryzoideae</taxon>
        <taxon>Oryzeae</taxon>
        <taxon>Oryzinae</taxon>
        <taxon>Oryza</taxon>
        <taxon>Oryza sativa</taxon>
    </lineage>
</organism>
<evidence type="ECO:0000256" key="1">
    <source>
        <dbReference type="ARBA" id="ARBA00007606"/>
    </source>
</evidence>
<dbReference type="Proteomes" id="UP000000763">
    <property type="component" value="Chromosome 8"/>
</dbReference>
<keyword evidence="4" id="KW-0732">Signal</keyword>
<dbReference type="Pfam" id="PF00139">
    <property type="entry name" value="Lectin_legB"/>
    <property type="match status" value="1"/>
</dbReference>
<accession>A0A0P0XIV6</accession>
<feature type="signal peptide" evidence="4">
    <location>
        <begin position="1"/>
        <end position="18"/>
    </location>
</feature>
<feature type="compositionally biased region" description="Basic and acidic residues" evidence="3">
    <location>
        <begin position="351"/>
        <end position="360"/>
    </location>
</feature>
<dbReference type="GO" id="GO:0030246">
    <property type="term" value="F:carbohydrate binding"/>
    <property type="evidence" value="ECO:0007669"/>
    <property type="project" value="UniProtKB-KW"/>
</dbReference>
<evidence type="ECO:0000256" key="3">
    <source>
        <dbReference type="SAM" id="MobiDB-lite"/>
    </source>
</evidence>
<dbReference type="CDD" id="cd06899">
    <property type="entry name" value="lectin_legume_LecRK_Arcelin_ConA"/>
    <property type="match status" value="1"/>
</dbReference>
<keyword evidence="6" id="KW-0808">Transferase</keyword>
<feature type="chain" id="PRO_5024319714" evidence="4">
    <location>
        <begin position="19"/>
        <end position="480"/>
    </location>
</feature>
<sequence length="480" mass="51267">MATRFLVLLFLLATSASSSSTSTSLATNTTDVGRDGGDNAVSFSFSSFHAEARGVNVTVVGDANINGGALQITPDSLNDASRYLTNKSGRVLYAAPFKLWHREKGGGEAANGSTAGKRVASFSTVFTVNVFRPNGTVPGEGFAFVIAPSAAAPPAGSTGGFLGLTNAATDGNATNQIVAVELDTEEQPYDPDDNHIGLDVNGVVSVATTSLKPLGIEISPVDPVKYDVWIDYDGAARRIEAYMAVSGQARPASPVLAAPLDLGATVAEWSYFGFSASTGLKYQLNCVLAWNMTVERLPRRARRRIGLPVRGEAAAEGERRRRRQRHHRDDDPEPRRGAEGVRVPGAEEGDEQLRREDEAGAGRVRGGVPRRGGRRPHLPRRRRERGGGRRQEVLAGEHPGAERLPRRAQHHQPPPPQAPRPPRRVEPRQWRAAAGVRVHAEREPGPAPVRRGGGGAAAAGLGPPVQHRRRRGVGAALPPR</sequence>
<proteinExistence type="inferred from homology"/>
<dbReference type="PROSITE" id="PS00307">
    <property type="entry name" value="LECTIN_LEGUME_BETA"/>
    <property type="match status" value="1"/>
</dbReference>
<evidence type="ECO:0000313" key="7">
    <source>
        <dbReference type="Proteomes" id="UP000000763"/>
    </source>
</evidence>
<evidence type="ECO:0000259" key="5">
    <source>
        <dbReference type="Pfam" id="PF00139"/>
    </source>
</evidence>
<keyword evidence="2" id="KW-0430">Lectin</keyword>
<evidence type="ECO:0000313" key="6">
    <source>
        <dbReference type="EMBL" id="BAD10077.1"/>
    </source>
</evidence>
<reference evidence="7" key="2">
    <citation type="journal article" date="2008" name="Nucleic Acids Res.">
        <title>The rice annotation project database (RAP-DB): 2008 update.</title>
        <authorList>
            <consortium name="The rice annotation project (RAP)"/>
        </authorList>
    </citation>
    <scope>GENOME REANNOTATION</scope>
    <source>
        <strain evidence="7">cv. Nipponbare</strain>
    </source>
</reference>
<dbReference type="Gramene" id="Os08t0514100-01">
    <property type="protein sequence ID" value="Os08t0514100-01"/>
    <property type="gene ID" value="Os08g0514100"/>
</dbReference>
<dbReference type="OMA" id="CDAMADE"/>
<feature type="compositionally biased region" description="Basic residues" evidence="3">
    <location>
        <begin position="371"/>
        <end position="384"/>
    </location>
</feature>
<dbReference type="FunFam" id="2.60.120.200:FF:000164">
    <property type="entry name" value="Putative L-type lectin-domain containing receptor kinase S.5"/>
    <property type="match status" value="1"/>
</dbReference>
<name>A0A0P0XIV6_ORYSJ</name>